<reference evidence="2 3" key="1">
    <citation type="submission" date="2018-06" db="EMBL/GenBank/DDBJ databases">
        <title>Comparative genomics reveals the genomic features of Rhizophagus irregularis, R. cerebriforme, R. diaphanum and Gigaspora rosea, and their symbiotic lifestyle signature.</title>
        <authorList>
            <person name="Morin E."/>
            <person name="San Clemente H."/>
            <person name="Chen E.C.H."/>
            <person name="De La Providencia I."/>
            <person name="Hainaut M."/>
            <person name="Kuo A."/>
            <person name="Kohler A."/>
            <person name="Murat C."/>
            <person name="Tang N."/>
            <person name="Roy S."/>
            <person name="Loubradou J."/>
            <person name="Henrissat B."/>
            <person name="Grigoriev I.V."/>
            <person name="Corradi N."/>
            <person name="Roux C."/>
            <person name="Martin F.M."/>
        </authorList>
    </citation>
    <scope>NUCLEOTIDE SEQUENCE [LARGE SCALE GENOMIC DNA]</scope>
    <source>
        <strain evidence="2 3">DAOM 194757</strain>
    </source>
</reference>
<comment type="caution">
    <text evidence="2">The sequence shown here is derived from an EMBL/GenBank/DDBJ whole genome shotgun (WGS) entry which is preliminary data.</text>
</comment>
<proteinExistence type="predicted"/>
<feature type="compositionally biased region" description="Low complexity" evidence="1">
    <location>
        <begin position="404"/>
        <end position="419"/>
    </location>
</feature>
<sequence>MFPFLTIQTPCSPDILIPSAQWFKLLFWPKNTTYKSSIQYTGRLSLKFMVQSRQLRADHPDAHYASALFRYKKEFAIKFRNFTTLAFLDNKHQCKISKPGYPIVAVEKGKQVIVNKNVTFAISDHDFTKTGMVPSITMLCSIPKTIDGNFYAGQVNIGLKDPIFQPFSPLCHMTELYDILLIQRIINPILCLYIDSGPNHRCTYMQVQLSYICLFLALNLNYLVTPPQHSWKNPVERVMSTLNLGLQCIGLMHTKMNEKYEKLIKKTNSMKEIREVAESNPILKEELIKSIQDPISLVCEPFEALYGTTTTEKYRPSCREQIPIVKSNQQKGRKKGEVKCLFAPHQYMRETAKKLNEKDHQMLVQFLDTILYTCGTTFNKTCKLSTTIPTRQRYESDENNDNAQSEQNKQNEQSKQSEQSDQDNYKINEANDFYSKEHKQNKEDEINDPI</sequence>
<dbReference type="EMBL" id="QKWP01000207">
    <property type="protein sequence ID" value="RIB24657.1"/>
    <property type="molecule type" value="Genomic_DNA"/>
</dbReference>
<gene>
    <name evidence="2" type="ORF">C2G38_2167980</name>
</gene>
<dbReference type="Proteomes" id="UP000266673">
    <property type="component" value="Unassembled WGS sequence"/>
</dbReference>
<name>A0A397VTI9_9GLOM</name>
<dbReference type="OrthoDB" id="2424089at2759"/>
<feature type="compositionally biased region" description="Basic and acidic residues" evidence="1">
    <location>
        <begin position="434"/>
        <end position="444"/>
    </location>
</feature>
<feature type="region of interest" description="Disordered" evidence="1">
    <location>
        <begin position="392"/>
        <end position="450"/>
    </location>
</feature>
<organism evidence="2 3">
    <name type="scientific">Gigaspora rosea</name>
    <dbReference type="NCBI Taxonomy" id="44941"/>
    <lineage>
        <taxon>Eukaryota</taxon>
        <taxon>Fungi</taxon>
        <taxon>Fungi incertae sedis</taxon>
        <taxon>Mucoromycota</taxon>
        <taxon>Glomeromycotina</taxon>
        <taxon>Glomeromycetes</taxon>
        <taxon>Diversisporales</taxon>
        <taxon>Gigasporaceae</taxon>
        <taxon>Gigaspora</taxon>
    </lineage>
</organism>
<evidence type="ECO:0000313" key="3">
    <source>
        <dbReference type="Proteomes" id="UP000266673"/>
    </source>
</evidence>
<dbReference type="AlphaFoldDB" id="A0A397VTI9"/>
<accession>A0A397VTI9</accession>
<keyword evidence="3" id="KW-1185">Reference proteome</keyword>
<protein>
    <submittedName>
        <fullName evidence="2">Uncharacterized protein</fullName>
    </submittedName>
</protein>
<dbReference type="STRING" id="44941.A0A397VTI9"/>
<evidence type="ECO:0000313" key="2">
    <source>
        <dbReference type="EMBL" id="RIB24657.1"/>
    </source>
</evidence>
<evidence type="ECO:0000256" key="1">
    <source>
        <dbReference type="SAM" id="MobiDB-lite"/>
    </source>
</evidence>